<dbReference type="Proteomes" id="UP000243542">
    <property type="component" value="Unassembled WGS sequence"/>
</dbReference>
<dbReference type="Pfam" id="PF00254">
    <property type="entry name" value="FKBP_C"/>
    <property type="match status" value="1"/>
</dbReference>
<comment type="catalytic activity">
    <reaction evidence="1 5 6">
        <text>[protein]-peptidylproline (omega=180) = [protein]-peptidylproline (omega=0)</text>
        <dbReference type="Rhea" id="RHEA:16237"/>
        <dbReference type="Rhea" id="RHEA-COMP:10747"/>
        <dbReference type="Rhea" id="RHEA-COMP:10748"/>
        <dbReference type="ChEBI" id="CHEBI:83833"/>
        <dbReference type="ChEBI" id="CHEBI:83834"/>
        <dbReference type="EC" id="5.2.1.8"/>
    </reaction>
</comment>
<dbReference type="PROSITE" id="PS51257">
    <property type="entry name" value="PROKAR_LIPOPROTEIN"/>
    <property type="match status" value="1"/>
</dbReference>
<feature type="chain" id="PRO_5039399516" description="Peptidyl-prolyl cis-trans isomerase" evidence="7">
    <location>
        <begin position="18"/>
        <end position="176"/>
    </location>
</feature>
<dbReference type="EC" id="5.2.1.8" evidence="6"/>
<feature type="domain" description="PPIase FKBP-type" evidence="8">
    <location>
        <begin position="89"/>
        <end position="175"/>
    </location>
</feature>
<evidence type="ECO:0000313" key="10">
    <source>
        <dbReference type="Proteomes" id="UP000243542"/>
    </source>
</evidence>
<evidence type="ECO:0000256" key="7">
    <source>
        <dbReference type="SAM" id="SignalP"/>
    </source>
</evidence>
<keyword evidence="3 5" id="KW-0697">Rotamase</keyword>
<comment type="caution">
    <text evidence="9">The sequence shown here is derived from an EMBL/GenBank/DDBJ whole genome shotgun (WGS) entry which is preliminary data.</text>
</comment>
<proteinExistence type="inferred from homology"/>
<accession>A0A2A9G156</accession>
<dbReference type="PANTHER" id="PTHR43811">
    <property type="entry name" value="FKBP-TYPE PEPTIDYL-PROLYL CIS-TRANS ISOMERASE FKPA"/>
    <property type="match status" value="1"/>
</dbReference>
<dbReference type="AlphaFoldDB" id="A0A2A9G156"/>
<evidence type="ECO:0000256" key="6">
    <source>
        <dbReference type="RuleBase" id="RU003915"/>
    </source>
</evidence>
<dbReference type="RefSeq" id="WP_098510238.1">
    <property type="nucleotide sequence ID" value="NZ_JBIAKZ010000001.1"/>
</dbReference>
<dbReference type="PANTHER" id="PTHR43811:SF19">
    <property type="entry name" value="39 KDA FK506-BINDING NUCLEAR PROTEIN"/>
    <property type="match status" value="1"/>
</dbReference>
<dbReference type="InterPro" id="IPR001179">
    <property type="entry name" value="PPIase_FKBP_dom"/>
</dbReference>
<organism evidence="9 10">
    <name type="scientific">Amycolatopsis sulphurea</name>
    <dbReference type="NCBI Taxonomy" id="76022"/>
    <lineage>
        <taxon>Bacteria</taxon>
        <taxon>Bacillati</taxon>
        <taxon>Actinomycetota</taxon>
        <taxon>Actinomycetes</taxon>
        <taxon>Pseudonocardiales</taxon>
        <taxon>Pseudonocardiaceae</taxon>
        <taxon>Amycolatopsis</taxon>
    </lineage>
</organism>
<keyword evidence="7" id="KW-0732">Signal</keyword>
<evidence type="ECO:0000256" key="4">
    <source>
        <dbReference type="ARBA" id="ARBA00023235"/>
    </source>
</evidence>
<keyword evidence="10" id="KW-1185">Reference proteome</keyword>
<evidence type="ECO:0000259" key="8">
    <source>
        <dbReference type="PROSITE" id="PS50059"/>
    </source>
</evidence>
<dbReference type="SUPFAM" id="SSF54534">
    <property type="entry name" value="FKBP-like"/>
    <property type="match status" value="1"/>
</dbReference>
<protein>
    <recommendedName>
        <fullName evidence="6">Peptidyl-prolyl cis-trans isomerase</fullName>
        <ecNumber evidence="6">5.2.1.8</ecNumber>
    </recommendedName>
</protein>
<evidence type="ECO:0000256" key="5">
    <source>
        <dbReference type="PROSITE-ProRule" id="PRU00277"/>
    </source>
</evidence>
<gene>
    <name evidence="9" type="ORF">ATK36_0206</name>
</gene>
<sequence length="176" mass="17703">MQKIGNIAAMAACVAAAAVLTGCGGDSGASAGASSPAAAPSRVCTADDLKTTGEFGKAPEITVPDDCTPPKKLVIKDLSAGTGAEAKPGQQVTMNYTLVTWSDKKQLDSSFGKEPFSLSLGAGEVIKGWDEGLTGIKQGGRRLLIIPPDLGYGKGGNGIAPNETLVFVVDAVAVPA</sequence>
<evidence type="ECO:0000256" key="1">
    <source>
        <dbReference type="ARBA" id="ARBA00000971"/>
    </source>
</evidence>
<feature type="signal peptide" evidence="7">
    <location>
        <begin position="1"/>
        <end position="17"/>
    </location>
</feature>
<evidence type="ECO:0000313" key="9">
    <source>
        <dbReference type="EMBL" id="PFG56686.1"/>
    </source>
</evidence>
<reference evidence="9 10" key="1">
    <citation type="submission" date="2017-10" db="EMBL/GenBank/DDBJ databases">
        <title>Sequencing the genomes of 1000 actinobacteria strains.</title>
        <authorList>
            <person name="Klenk H.-P."/>
        </authorList>
    </citation>
    <scope>NUCLEOTIDE SEQUENCE [LARGE SCALE GENOMIC DNA]</scope>
    <source>
        <strain evidence="9 10">DSM 46092</strain>
    </source>
</reference>
<dbReference type="EMBL" id="PDJK01000001">
    <property type="protein sequence ID" value="PFG56686.1"/>
    <property type="molecule type" value="Genomic_DNA"/>
</dbReference>
<evidence type="ECO:0000256" key="3">
    <source>
        <dbReference type="ARBA" id="ARBA00023110"/>
    </source>
</evidence>
<dbReference type="InterPro" id="IPR046357">
    <property type="entry name" value="PPIase_dom_sf"/>
</dbReference>
<dbReference type="PROSITE" id="PS50059">
    <property type="entry name" value="FKBP_PPIASE"/>
    <property type="match status" value="1"/>
</dbReference>
<evidence type="ECO:0000256" key="2">
    <source>
        <dbReference type="ARBA" id="ARBA00006577"/>
    </source>
</evidence>
<keyword evidence="4 5" id="KW-0413">Isomerase</keyword>
<dbReference type="Gene3D" id="3.10.50.40">
    <property type="match status" value="1"/>
</dbReference>
<comment type="similarity">
    <text evidence="2 6">Belongs to the FKBP-type PPIase family.</text>
</comment>
<name>A0A2A9G156_9PSEU</name>
<dbReference type="GO" id="GO:0003755">
    <property type="term" value="F:peptidyl-prolyl cis-trans isomerase activity"/>
    <property type="evidence" value="ECO:0007669"/>
    <property type="project" value="UniProtKB-UniRule"/>
</dbReference>